<dbReference type="Proteomes" id="UP000246132">
    <property type="component" value="Unassembled WGS sequence"/>
</dbReference>
<dbReference type="Pfam" id="PF21073">
    <property type="entry name" value="GDH_HM1"/>
    <property type="match status" value="1"/>
</dbReference>
<dbReference type="PANTHER" id="PTHR43403">
    <property type="entry name" value="NAD-SPECIFIC GLUTAMATE DEHYDROGENASE"/>
    <property type="match status" value="1"/>
</dbReference>
<dbReference type="InterPro" id="IPR049062">
    <property type="entry name" value="NAD_Glu_DH_ACT2"/>
</dbReference>
<reference evidence="7 8" key="1">
    <citation type="journal article" date="2018" name="Int. J. Syst. Bacteriol.">
        <title>Oceaniradius stylonemae gen. nov., sp. nov., isolated from a red alga, Stylonema cornu-cervi.</title>
        <authorList>
            <person name="Jeong S."/>
        </authorList>
    </citation>
    <scope>NUCLEOTIDE SEQUENCE [LARGE SCALE GENOMIC DNA]</scope>
    <source>
        <strain evidence="7 8">StC1</strain>
    </source>
</reference>
<dbReference type="PIRSF" id="PIRSF036761">
    <property type="entry name" value="GDH_Mll4104"/>
    <property type="match status" value="1"/>
</dbReference>
<dbReference type="GO" id="GO:0006538">
    <property type="term" value="P:L-glutamate catabolic process"/>
    <property type="evidence" value="ECO:0007669"/>
    <property type="project" value="InterPro"/>
</dbReference>
<keyword evidence="1" id="KW-0560">Oxidoreductase</keyword>
<dbReference type="Pfam" id="PF21078">
    <property type="entry name" value="GDH_HM3"/>
    <property type="match status" value="1"/>
</dbReference>
<feature type="domain" description="NAD-glutamate dehydrogenase ACT2" evidence="5">
    <location>
        <begin position="399"/>
        <end position="488"/>
    </location>
</feature>
<evidence type="ECO:0000259" key="5">
    <source>
        <dbReference type="Pfam" id="PF21076"/>
    </source>
</evidence>
<dbReference type="EMBL" id="QFWV02000004">
    <property type="protein sequence ID" value="RKF07591.1"/>
    <property type="molecule type" value="Genomic_DNA"/>
</dbReference>
<sequence>MAKALNAASRRKLARIADRISDKAKVLAEHLLLDAHGEDMAVLSDDVLAGALKLAASAVADHRAGKSIVRTQSLPDGPGRHCTVMAIVNDNKPFLFDSVLGEINAASSTVEFVVHPVLEVQHSKSGFEIIDKSRPGMALESTVRTSVISVVMSGLDDRAVTELEAGIIATLGQVAAAVRDWPVMLDRLDAIVAELHDGILPARKGDVAEALEFLHWLRDDNFTFLGIREYDYVGGEKRGKLQRADRPSLGILSDPDVRVLRRGDDAVTTTPEIRAFLNSRDILIVTKANLKSVVHRRTYMDYVGIKRYDEKGRLSGELRLVGLFTSTAYTRSVQRIPYIRSKIKAVLKRSHHDPDSHSGKALLNVLESYPRDELFQIEVPVLTRHAEAIVALADRPRVRVLSRIDAFDRFVSVIVFVPRDRYDSEIRERISAHMADVYEGHVSAFYPAFPEGTLARVHIIIGRRSGKTPTPTQASLERGVAAIIRTWEDALRDALAAKGAAIDSDRFAFPEAYRDTVSPEQAVSDIGFIDTIGADNPIAVDFLRDEDDADDQALLRVFHAEEPVALSERVPLLENMGFRVISELTYRVGCAPGEGNRPSCIWLHSMRIESASGAPVNLDDEGALFEDGFRSAWAKEIGDDRYNALMLASGMGARTIRVLRAYGHYLRQAGSAYSHAYMAATLERHAQLTRQLYELFDARFNPTRQADPDEDTAVTEKHLLSAFRDALADVPSIDEDRILRRFCNVITATLRTNFYHPEADGRPRRTLAFKLDPKAIDALPEPRPHREIFVFGPEVEGVHLRFGPIARGGLRWSDRSEDYRTEVLGLVKAQQVKNAVIVPVGAKGGFLPKRLPRDGSRDEVFEAGKNAYVTFVASLLSVTDNLDGETVVPPPLTVRRDGEDPYLVVAADKGTATFSDTANGISQAHGFWLDDAFASGGSAGYDHKKMGITARGAWEAVKRHFREMDKDIQSEPFTVVGVGDMSGDVFGNGMLLSEQIRLIAAFDHRDIFIDPDPDPAVSFAERKRLFEMGRSSWQDYDTAKLSRGGGIYPRNLKQITLSKAAADAIGLDKVKATPSEIMTAILTADAELMWFGGIGTYVRGSAESNAEAGDRANDAIRITAKQLRVKVIGEGANLGLTQRARIEYGLAGGRCNSDAIDNSAGVNSSDLEVNIKIAFAGALADGSLERKRRDKLLASMTDSVADLVLRNNYEQTLTISRAERRKDANLALQERLMTSLEERGLLDRAVELLPDEEALAERRQAGQGLARAEIGVLLSYAKIVLFDDLVRSALPDEPYLEADLFGYFPPRMHGDFGDRIRNHRLRREIIATVLANQIVNRGGPSVISRFEDATGMLPSGIARAHVICRDAYDIEALHAAIDGLDNQVPGDAQMAIYDELAEALRGAIGQYLKSGDMTGDLGAAVAALSEARAALEPDLPRIVPDYLANWAQQRRERFKQAGMADGPAQRLALLPVAAVTPDIMAAAAATGRPIGEAAKGYFDVTRSFRIGRLEHLAHQLPAHDYFDGLAQQRALDTIHSARLAITTAALKGNGADPSAAVESWVDANKVRIARVQDRIVELTDHGDLTVSRLTVAAGLLADLVG</sequence>
<proteinExistence type="predicted"/>
<comment type="caution">
    <text evidence="7">The sequence shown here is derived from an EMBL/GenBank/DDBJ whole genome shotgun (WGS) entry which is preliminary data.</text>
</comment>
<dbReference type="InterPro" id="IPR049056">
    <property type="entry name" value="NAD_Glu_DH_HM3"/>
</dbReference>
<dbReference type="GO" id="GO:0004352">
    <property type="term" value="F:glutamate dehydrogenase (NAD+) activity"/>
    <property type="evidence" value="ECO:0007669"/>
    <property type="project" value="InterPro"/>
</dbReference>
<feature type="domain" description="NAD-glutamate dehydrogenase catalytic" evidence="2">
    <location>
        <begin position="724"/>
        <end position="1216"/>
    </location>
</feature>
<dbReference type="Pfam" id="PF21074">
    <property type="entry name" value="GDH_C"/>
    <property type="match status" value="1"/>
</dbReference>
<dbReference type="RefSeq" id="WP_109765606.1">
    <property type="nucleotide sequence ID" value="NZ_JASHJQ010000001.1"/>
</dbReference>
<dbReference type="Pfam" id="PF21075">
    <property type="entry name" value="GDH_ACT1"/>
    <property type="match status" value="1"/>
</dbReference>
<dbReference type="Pfam" id="PF05088">
    <property type="entry name" value="Bac_GDH_CD"/>
    <property type="match status" value="1"/>
</dbReference>
<dbReference type="InterPro" id="IPR049059">
    <property type="entry name" value="NAD_Glu_DH_HM1"/>
</dbReference>
<dbReference type="SUPFAM" id="SSF51735">
    <property type="entry name" value="NAD(P)-binding Rossmann-fold domains"/>
    <property type="match status" value="1"/>
</dbReference>
<dbReference type="SUPFAM" id="SSF53223">
    <property type="entry name" value="Aminoacid dehydrogenase-like, N-terminal domain"/>
    <property type="match status" value="1"/>
</dbReference>
<dbReference type="InterPro" id="IPR024727">
    <property type="entry name" value="NAD_Glu_DH_N_ACT1"/>
</dbReference>
<dbReference type="OrthoDB" id="9758052at2"/>
<dbReference type="GO" id="GO:0004069">
    <property type="term" value="F:L-aspartate:2-oxoglutarate aminotransferase activity"/>
    <property type="evidence" value="ECO:0007669"/>
    <property type="project" value="InterPro"/>
</dbReference>
<evidence type="ECO:0000256" key="1">
    <source>
        <dbReference type="ARBA" id="ARBA00023002"/>
    </source>
</evidence>
<accession>A0A3A8APH1</accession>
<evidence type="ECO:0000313" key="8">
    <source>
        <dbReference type="Proteomes" id="UP000246132"/>
    </source>
</evidence>
<protein>
    <submittedName>
        <fullName evidence="7">NAD-glutamate dehydrogenase</fullName>
    </submittedName>
</protein>
<feature type="domain" description="NAD-glutamate dehydrogenase ACT3" evidence="6">
    <location>
        <begin position="538"/>
        <end position="619"/>
    </location>
</feature>
<dbReference type="InterPro" id="IPR046346">
    <property type="entry name" value="Aminoacid_DH-like_N_sf"/>
</dbReference>
<dbReference type="InterPro" id="IPR049058">
    <property type="entry name" value="NAD_Glu_DH_HM2"/>
</dbReference>
<dbReference type="PANTHER" id="PTHR43403:SF1">
    <property type="entry name" value="NAD-SPECIFIC GLUTAMATE DEHYDROGENASE"/>
    <property type="match status" value="1"/>
</dbReference>
<organism evidence="7 8">
    <name type="scientific">Oceaniradius stylonematis</name>
    <dbReference type="NCBI Taxonomy" id="2184161"/>
    <lineage>
        <taxon>Bacteria</taxon>
        <taxon>Pseudomonadati</taxon>
        <taxon>Pseudomonadota</taxon>
        <taxon>Alphaproteobacteria</taxon>
        <taxon>Hyphomicrobiales</taxon>
        <taxon>Ahrensiaceae</taxon>
        <taxon>Oceaniradius</taxon>
    </lineage>
</organism>
<name>A0A3A8APH1_9HYPH</name>
<dbReference type="InterPro" id="IPR048381">
    <property type="entry name" value="GDH_C"/>
</dbReference>
<dbReference type="InterPro" id="IPR007780">
    <property type="entry name" value="NAD_Glu_DH_bac"/>
</dbReference>
<dbReference type="Gene3D" id="3.40.50.720">
    <property type="entry name" value="NAD(P)-binding Rossmann-like Domain"/>
    <property type="match status" value="1"/>
</dbReference>
<evidence type="ECO:0000259" key="4">
    <source>
        <dbReference type="Pfam" id="PF21075"/>
    </source>
</evidence>
<dbReference type="InterPro" id="IPR028971">
    <property type="entry name" value="NAD-GDH_cat"/>
</dbReference>
<evidence type="ECO:0000259" key="3">
    <source>
        <dbReference type="Pfam" id="PF21074"/>
    </source>
</evidence>
<dbReference type="InterPro" id="IPR049064">
    <property type="entry name" value="NAD_Glu_DH_ACT3"/>
</dbReference>
<feature type="domain" description="NAD-specific glutamate dehydrogenase C-terminal" evidence="3">
    <location>
        <begin position="1262"/>
        <end position="1596"/>
    </location>
</feature>
<feature type="domain" description="NAD-glutamate dehydrogenase N-terminal ACT1" evidence="4">
    <location>
        <begin position="28"/>
        <end position="164"/>
    </location>
</feature>
<dbReference type="Pfam" id="PF21077">
    <property type="entry name" value="GDH_ACT3"/>
    <property type="match status" value="1"/>
</dbReference>
<evidence type="ECO:0000259" key="6">
    <source>
        <dbReference type="Pfam" id="PF21077"/>
    </source>
</evidence>
<dbReference type="Pfam" id="PF21079">
    <property type="entry name" value="GDH_HM2"/>
    <property type="match status" value="1"/>
</dbReference>
<evidence type="ECO:0000259" key="2">
    <source>
        <dbReference type="Pfam" id="PF05088"/>
    </source>
</evidence>
<gene>
    <name evidence="7" type="ORF">DEM25_007380</name>
</gene>
<dbReference type="InterPro" id="IPR036291">
    <property type="entry name" value="NAD(P)-bd_dom_sf"/>
</dbReference>
<evidence type="ECO:0000313" key="7">
    <source>
        <dbReference type="EMBL" id="RKF07591.1"/>
    </source>
</evidence>
<dbReference type="Pfam" id="PF21076">
    <property type="entry name" value="GDH_ACT2"/>
    <property type="match status" value="1"/>
</dbReference>
<keyword evidence="8" id="KW-1185">Reference proteome</keyword>